<keyword evidence="7" id="KW-1015">Disulfide bond</keyword>
<reference evidence="12" key="2">
    <citation type="submission" date="2025-08" db="UniProtKB">
        <authorList>
            <consortium name="Ensembl"/>
        </authorList>
    </citation>
    <scope>IDENTIFICATION</scope>
</reference>
<feature type="transmembrane region" description="Helical" evidence="10">
    <location>
        <begin position="167"/>
        <end position="190"/>
    </location>
</feature>
<organism evidence="12 13">
    <name type="scientific">Gopherus evgoodei</name>
    <name type="common">Goodes thornscrub tortoise</name>
    <dbReference type="NCBI Taxonomy" id="1825980"/>
    <lineage>
        <taxon>Eukaryota</taxon>
        <taxon>Metazoa</taxon>
        <taxon>Chordata</taxon>
        <taxon>Craniata</taxon>
        <taxon>Vertebrata</taxon>
        <taxon>Euteleostomi</taxon>
        <taxon>Archelosauria</taxon>
        <taxon>Testudinata</taxon>
        <taxon>Testudines</taxon>
        <taxon>Cryptodira</taxon>
        <taxon>Durocryptodira</taxon>
        <taxon>Testudinoidea</taxon>
        <taxon>Testudinidae</taxon>
        <taxon>Gopherus</taxon>
    </lineage>
</organism>
<keyword evidence="4 10" id="KW-1133">Transmembrane helix</keyword>
<sequence length="332" mass="37195">MPGHGTDECSSLFFPAQARHNELRKNMSNQTTFTLLGLSHSRPLQLLLFVLVSACYMASLLGNLFIVVTVLMDPDLLQSPMYFFLANLSLIDMALSSVAAHKMLSDLLSQRSTISYGGCMAQLFFLHFLGGSEMFLLTLMACDCYMAICHPLSYAETMHRHRCPGLWATYWAGGLLHSSTQLVLVAWLPFCGPSKLDKFYCDVPQVVKLACSDTYVMEILIMSNSDLISLVCFLVLLGSYCVILVTLRGCFGDGGGRKALSTCSAHLIMVSLILVPRIFVYLRPFSSFQMDKMASIFYIIITPVLNPIIYTLRNQEIKEAMKRLRTRLWLPC</sequence>
<dbReference type="Proteomes" id="UP000694390">
    <property type="component" value="Chromosome 21"/>
</dbReference>
<dbReference type="Gene3D" id="1.20.1070.10">
    <property type="entry name" value="Rhodopsin 7-helix transmembrane proteins"/>
    <property type="match status" value="1"/>
</dbReference>
<keyword evidence="6 10" id="KW-0472">Membrane</keyword>
<evidence type="ECO:0000256" key="3">
    <source>
        <dbReference type="ARBA" id="ARBA00022692"/>
    </source>
</evidence>
<dbReference type="GO" id="GO:0004930">
    <property type="term" value="F:G protein-coupled receptor activity"/>
    <property type="evidence" value="ECO:0007669"/>
    <property type="project" value="UniProtKB-KW"/>
</dbReference>
<dbReference type="GO" id="GO:0004984">
    <property type="term" value="F:olfactory receptor activity"/>
    <property type="evidence" value="ECO:0007669"/>
    <property type="project" value="InterPro"/>
</dbReference>
<feature type="transmembrane region" description="Helical" evidence="10">
    <location>
        <begin position="46"/>
        <end position="70"/>
    </location>
</feature>
<keyword evidence="9" id="KW-0807">Transducer</keyword>
<evidence type="ECO:0000256" key="8">
    <source>
        <dbReference type="ARBA" id="ARBA00023170"/>
    </source>
</evidence>
<feature type="transmembrane region" description="Helical" evidence="10">
    <location>
        <begin position="82"/>
        <end position="101"/>
    </location>
</feature>
<evidence type="ECO:0000256" key="9">
    <source>
        <dbReference type="ARBA" id="ARBA00023224"/>
    </source>
</evidence>
<evidence type="ECO:0000256" key="2">
    <source>
        <dbReference type="ARBA" id="ARBA00010663"/>
    </source>
</evidence>
<keyword evidence="8" id="KW-0675">Receptor</keyword>
<evidence type="ECO:0000256" key="4">
    <source>
        <dbReference type="ARBA" id="ARBA00022989"/>
    </source>
</evidence>
<feature type="transmembrane region" description="Helical" evidence="10">
    <location>
        <begin position="259"/>
        <end position="282"/>
    </location>
</feature>
<keyword evidence="5" id="KW-0297">G-protein coupled receptor</keyword>
<reference evidence="12" key="3">
    <citation type="submission" date="2025-09" db="UniProtKB">
        <authorList>
            <consortium name="Ensembl"/>
        </authorList>
    </citation>
    <scope>IDENTIFICATION</scope>
</reference>
<dbReference type="OrthoDB" id="9845816at2759"/>
<dbReference type="PRINTS" id="PR00237">
    <property type="entry name" value="GPCRRHODOPSN"/>
</dbReference>
<evidence type="ECO:0000256" key="5">
    <source>
        <dbReference type="ARBA" id="ARBA00023040"/>
    </source>
</evidence>
<keyword evidence="3 10" id="KW-0812">Transmembrane</keyword>
<dbReference type="InterPro" id="IPR000725">
    <property type="entry name" value="Olfact_rcpt"/>
</dbReference>
<name>A0A8C4YCF0_9SAUR</name>
<accession>A0A8C4YCF0</accession>
<dbReference type="FunFam" id="1.20.1070.10:FF:000012">
    <property type="entry name" value="Olfactory receptor"/>
    <property type="match status" value="1"/>
</dbReference>
<feature type="domain" description="G-protein coupled receptors family 1 profile" evidence="11">
    <location>
        <begin position="62"/>
        <end position="310"/>
    </location>
</feature>
<evidence type="ECO:0000256" key="1">
    <source>
        <dbReference type="ARBA" id="ARBA00004141"/>
    </source>
</evidence>
<evidence type="ECO:0000259" key="11">
    <source>
        <dbReference type="PROSITE" id="PS50262"/>
    </source>
</evidence>
<dbReference type="GeneTree" id="ENSGT00940000165513"/>
<evidence type="ECO:0000313" key="12">
    <source>
        <dbReference type="Ensembl" id="ENSGEVP00005023172.1"/>
    </source>
</evidence>
<feature type="transmembrane region" description="Helical" evidence="10">
    <location>
        <begin position="294"/>
        <end position="312"/>
    </location>
</feature>
<proteinExistence type="inferred from homology"/>
<evidence type="ECO:0000256" key="7">
    <source>
        <dbReference type="ARBA" id="ARBA00023157"/>
    </source>
</evidence>
<dbReference type="InterPro" id="IPR017452">
    <property type="entry name" value="GPCR_Rhodpsn_7TM"/>
</dbReference>
<evidence type="ECO:0000256" key="6">
    <source>
        <dbReference type="ARBA" id="ARBA00023136"/>
    </source>
</evidence>
<evidence type="ECO:0000313" key="13">
    <source>
        <dbReference type="Proteomes" id="UP000694390"/>
    </source>
</evidence>
<dbReference type="PANTHER" id="PTHR48002">
    <property type="entry name" value="OLFACTORY RECEPTOR"/>
    <property type="match status" value="1"/>
</dbReference>
<dbReference type="InterPro" id="IPR000276">
    <property type="entry name" value="GPCR_Rhodpsn"/>
</dbReference>
<reference evidence="12" key="1">
    <citation type="submission" date="2019-06" db="EMBL/GenBank/DDBJ databases">
        <title>G10K-VGP Goodes thornscrub tortoise genome, primary haplotype.</title>
        <authorList>
            <person name="Murphy B."/>
            <person name="Edwards T."/>
            <person name="Rhie A."/>
            <person name="Koren S."/>
            <person name="Phillippy A."/>
            <person name="Fedrigo O."/>
            <person name="Haase B."/>
            <person name="Mountcastle J."/>
            <person name="Lewin H."/>
            <person name="Damas J."/>
            <person name="Howe K."/>
            <person name="Formenti G."/>
            <person name="Myers G."/>
            <person name="Durbin R."/>
            <person name="Jarvis E.D."/>
        </authorList>
    </citation>
    <scope>NUCLEOTIDE SEQUENCE [LARGE SCALE GENOMIC DNA]</scope>
</reference>
<comment type="subcellular location">
    <subcellularLocation>
        <location evidence="1">Membrane</location>
        <topology evidence="1">Multi-pass membrane protein</topology>
    </subcellularLocation>
</comment>
<comment type="similarity">
    <text evidence="2">Belongs to the G-protein coupled receptor 1 family.</text>
</comment>
<dbReference type="Pfam" id="PF13853">
    <property type="entry name" value="7tm_4"/>
    <property type="match status" value="1"/>
</dbReference>
<dbReference type="Ensembl" id="ENSGEVT00005024368.1">
    <property type="protein sequence ID" value="ENSGEVP00005023172.1"/>
    <property type="gene ID" value="ENSGEVG00005016459.1"/>
</dbReference>
<dbReference type="AlphaFoldDB" id="A0A8C4YCF0"/>
<feature type="transmembrane region" description="Helical" evidence="10">
    <location>
        <begin position="227"/>
        <end position="247"/>
    </location>
</feature>
<keyword evidence="13" id="KW-1185">Reference proteome</keyword>
<evidence type="ECO:0000256" key="10">
    <source>
        <dbReference type="SAM" id="Phobius"/>
    </source>
</evidence>
<dbReference type="InterPro" id="IPR050427">
    <property type="entry name" value="Olfactory_Receptors"/>
</dbReference>
<dbReference type="PROSITE" id="PS50262">
    <property type="entry name" value="G_PROTEIN_RECEP_F1_2"/>
    <property type="match status" value="1"/>
</dbReference>
<dbReference type="SUPFAM" id="SSF81321">
    <property type="entry name" value="Family A G protein-coupled receptor-like"/>
    <property type="match status" value="1"/>
</dbReference>
<dbReference type="PRINTS" id="PR00245">
    <property type="entry name" value="OLFACTORYR"/>
</dbReference>
<dbReference type="GO" id="GO:0005886">
    <property type="term" value="C:plasma membrane"/>
    <property type="evidence" value="ECO:0007669"/>
    <property type="project" value="UniProtKB-ARBA"/>
</dbReference>
<protein>
    <recommendedName>
        <fullName evidence="11">G-protein coupled receptors family 1 profile domain-containing protein</fullName>
    </recommendedName>
</protein>